<dbReference type="RefSeq" id="WP_377336870.1">
    <property type="nucleotide sequence ID" value="NZ_JBHLUE010000004.1"/>
</dbReference>
<dbReference type="SUPFAM" id="SSF55154">
    <property type="entry name" value="CYTH-like phosphatases"/>
    <property type="match status" value="1"/>
</dbReference>
<gene>
    <name evidence="3" type="ORF">ACFFHU_07065</name>
</gene>
<dbReference type="Proteomes" id="UP001589894">
    <property type="component" value="Unassembled WGS sequence"/>
</dbReference>
<dbReference type="SMART" id="SM00880">
    <property type="entry name" value="CHAD"/>
    <property type="match status" value="1"/>
</dbReference>
<dbReference type="InterPro" id="IPR023577">
    <property type="entry name" value="CYTH_domain"/>
</dbReference>
<evidence type="ECO:0000259" key="1">
    <source>
        <dbReference type="PROSITE" id="PS51707"/>
    </source>
</evidence>
<proteinExistence type="predicted"/>
<feature type="domain" description="CYTH" evidence="1">
    <location>
        <begin position="1"/>
        <end position="192"/>
    </location>
</feature>
<dbReference type="InterPro" id="IPR033469">
    <property type="entry name" value="CYTH-like_dom_sf"/>
</dbReference>
<dbReference type="PANTHER" id="PTHR39339:SF1">
    <property type="entry name" value="CHAD DOMAIN-CONTAINING PROTEIN"/>
    <property type="match status" value="1"/>
</dbReference>
<dbReference type="PROSITE" id="PS51707">
    <property type="entry name" value="CYTH"/>
    <property type="match status" value="1"/>
</dbReference>
<dbReference type="Gene3D" id="2.40.320.10">
    <property type="entry name" value="Hypothetical Protein Pfu-838710-001"/>
    <property type="match status" value="1"/>
</dbReference>
<dbReference type="InterPro" id="IPR007899">
    <property type="entry name" value="CHAD_dom"/>
</dbReference>
<evidence type="ECO:0000313" key="4">
    <source>
        <dbReference type="Proteomes" id="UP001589894"/>
    </source>
</evidence>
<keyword evidence="4" id="KW-1185">Reference proteome</keyword>
<sequence>MLEEERKYEVDPGFVLPDLIASLPKHSRVLEHPPATLTATYFDTPDLRLARAGVSLRHRQGDERPWTVKLPTGTTGVRHEISRAGRRGSPPADLVALVTAYSRGAGLEPAAVVRTVRRAYDVLDAGRLLAEIADDAVEVLHGKRVTATFRELEVERKSDDRELLDRLEPALVAAGARAGSFVPKHVRALGPAAAGPPDLVPAGDLPAKPTAGDVAVAAIRRDVARILEHDPLVRLGEPLPDGDTPVHQMRVGCRRLRSDLRTFGPLLAGGFADPLRDELKWIAGVLGEARDAEVQRERLRLTAAADPVSPLDTAAVDRLDALLAARQERALAAVAEALGSARYRALVGALVDATREPRLTAAAARKAADVLPGLVAKPWRRLAGGGGDRIAPQQLGALDPDERWHAVRIEGKKARYALDAVAPVLGGGPRRLAKALSRVQSLLGEHQDAHVAAQTWLELAAELPHDHAVAVTAGRLFERERAAIRAARAEFPEAWQRADEQGRTGWLP</sequence>
<dbReference type="CDD" id="cd07374">
    <property type="entry name" value="CYTH-like_Pase"/>
    <property type="match status" value="1"/>
</dbReference>
<evidence type="ECO:0000313" key="3">
    <source>
        <dbReference type="EMBL" id="MFC0563929.1"/>
    </source>
</evidence>
<protein>
    <submittedName>
        <fullName evidence="3">CHAD domain-containing protein</fullName>
    </submittedName>
</protein>
<evidence type="ECO:0000259" key="2">
    <source>
        <dbReference type="PROSITE" id="PS51708"/>
    </source>
</evidence>
<reference evidence="3 4" key="1">
    <citation type="submission" date="2024-09" db="EMBL/GenBank/DDBJ databases">
        <authorList>
            <person name="Sun Q."/>
            <person name="Mori K."/>
        </authorList>
    </citation>
    <scope>NUCLEOTIDE SEQUENCE [LARGE SCALE GENOMIC DNA]</scope>
    <source>
        <strain evidence="3 4">TBRC 2205</strain>
    </source>
</reference>
<dbReference type="Pfam" id="PF01928">
    <property type="entry name" value="CYTH"/>
    <property type="match status" value="1"/>
</dbReference>
<comment type="caution">
    <text evidence="3">The sequence shown here is derived from an EMBL/GenBank/DDBJ whole genome shotgun (WGS) entry which is preliminary data.</text>
</comment>
<dbReference type="PANTHER" id="PTHR39339">
    <property type="entry name" value="SLR1444 PROTEIN"/>
    <property type="match status" value="1"/>
</dbReference>
<name>A0ABV6NU35_9ACTN</name>
<organism evidence="3 4">
    <name type="scientific">Plantactinospora siamensis</name>
    <dbReference type="NCBI Taxonomy" id="555372"/>
    <lineage>
        <taxon>Bacteria</taxon>
        <taxon>Bacillati</taxon>
        <taxon>Actinomycetota</taxon>
        <taxon>Actinomycetes</taxon>
        <taxon>Micromonosporales</taxon>
        <taxon>Micromonosporaceae</taxon>
        <taxon>Plantactinospora</taxon>
    </lineage>
</organism>
<accession>A0ABV6NU35</accession>
<feature type="domain" description="CHAD" evidence="2">
    <location>
        <begin position="208"/>
        <end position="500"/>
    </location>
</feature>
<dbReference type="Gene3D" id="1.40.20.10">
    <property type="entry name" value="CHAD domain"/>
    <property type="match status" value="1"/>
</dbReference>
<dbReference type="SMART" id="SM01118">
    <property type="entry name" value="CYTH"/>
    <property type="match status" value="1"/>
</dbReference>
<dbReference type="Pfam" id="PF05235">
    <property type="entry name" value="CHAD"/>
    <property type="match status" value="1"/>
</dbReference>
<dbReference type="PROSITE" id="PS51708">
    <property type="entry name" value="CHAD"/>
    <property type="match status" value="1"/>
</dbReference>
<dbReference type="EMBL" id="JBHLUE010000004">
    <property type="protein sequence ID" value="MFC0563929.1"/>
    <property type="molecule type" value="Genomic_DNA"/>
</dbReference>
<dbReference type="InterPro" id="IPR038186">
    <property type="entry name" value="CHAD_dom_sf"/>
</dbReference>